<dbReference type="InterPro" id="IPR036366">
    <property type="entry name" value="PGBDSf"/>
</dbReference>
<gene>
    <name evidence="4" type="ORF">HEK616_40890</name>
</gene>
<feature type="region of interest" description="Disordered" evidence="1">
    <location>
        <begin position="165"/>
        <end position="194"/>
    </location>
</feature>
<evidence type="ECO:0000313" key="5">
    <source>
        <dbReference type="Proteomes" id="UP001059597"/>
    </source>
</evidence>
<dbReference type="SUPFAM" id="SSF47090">
    <property type="entry name" value="PGBD-like"/>
    <property type="match status" value="1"/>
</dbReference>
<evidence type="ECO:0000256" key="1">
    <source>
        <dbReference type="SAM" id="MobiDB-lite"/>
    </source>
</evidence>
<name>A0ABM7ZW65_STRNI</name>
<dbReference type="RefSeq" id="WP_261954322.1">
    <property type="nucleotide sequence ID" value="NZ_AP026073.1"/>
</dbReference>
<dbReference type="InterPro" id="IPR007921">
    <property type="entry name" value="CHAP_dom"/>
</dbReference>
<feature type="compositionally biased region" description="Pro residues" evidence="1">
    <location>
        <begin position="171"/>
        <end position="192"/>
    </location>
</feature>
<dbReference type="Pfam" id="PF05257">
    <property type="entry name" value="CHAP"/>
    <property type="match status" value="1"/>
</dbReference>
<dbReference type="InterPro" id="IPR036365">
    <property type="entry name" value="PGBD-like_sf"/>
</dbReference>
<dbReference type="Pfam" id="PF01471">
    <property type="entry name" value="PG_binding_1"/>
    <property type="match status" value="1"/>
</dbReference>
<keyword evidence="5" id="KW-1185">Reference proteome</keyword>
<sequence>MTVDAAKIIAVAKAEIGYHEGRSNGHWNNDQKYSKAVPGMAWSNFQAWCCTFVSWCAMQAGASDLYPRTASCLTAVGWFRAKGRFSQYPAVGAQIFFGPGGGSHTGLVVDYDDTYVYTVEGNTNDSGSAEGDGVYAKKHLRRDAHVYGYGYPAFLGGIKSADPKYAKEAPKPSPSKPAPSKPAPSKPKPTPKPVVDLSNVVAAAKADPGAAQGHTTHPADVKIVEAALKAEGLLKASYAADGSFGSLTVAAYKAWQRKCGFTGSDADGIPGKTSLEKLGVKHGFTVKA</sequence>
<dbReference type="InterPro" id="IPR002477">
    <property type="entry name" value="Peptidoglycan-bd-like"/>
</dbReference>
<reference evidence="4" key="1">
    <citation type="submission" date="2022-06" db="EMBL/GenBank/DDBJ databases">
        <title>Complete genome sequence of Streptomyces nigrescens HEK616.</title>
        <authorList>
            <person name="Asamizu S."/>
            <person name="Onaka H."/>
        </authorList>
    </citation>
    <scope>NUCLEOTIDE SEQUENCE</scope>
    <source>
        <strain evidence="4">HEK616</strain>
    </source>
</reference>
<proteinExistence type="predicted"/>
<dbReference type="SUPFAM" id="SSF54001">
    <property type="entry name" value="Cysteine proteinases"/>
    <property type="match status" value="1"/>
</dbReference>
<protein>
    <recommendedName>
        <fullName evidence="6">CHAP domain-containing protein</fullName>
    </recommendedName>
</protein>
<evidence type="ECO:0008006" key="6">
    <source>
        <dbReference type="Google" id="ProtNLM"/>
    </source>
</evidence>
<dbReference type="InterPro" id="IPR038765">
    <property type="entry name" value="Papain-like_cys_pep_sf"/>
</dbReference>
<organism evidence="4 5">
    <name type="scientific">Streptomyces nigrescens</name>
    <dbReference type="NCBI Taxonomy" id="1920"/>
    <lineage>
        <taxon>Bacteria</taxon>
        <taxon>Bacillati</taxon>
        <taxon>Actinomycetota</taxon>
        <taxon>Actinomycetes</taxon>
        <taxon>Kitasatosporales</taxon>
        <taxon>Streptomycetaceae</taxon>
        <taxon>Streptomyces</taxon>
    </lineage>
</organism>
<evidence type="ECO:0000313" key="4">
    <source>
        <dbReference type="EMBL" id="BDM70602.1"/>
    </source>
</evidence>
<accession>A0ABM7ZW65</accession>
<dbReference type="Proteomes" id="UP001059597">
    <property type="component" value="Chromosome"/>
</dbReference>
<feature type="domain" description="Peptidase C51" evidence="3">
    <location>
        <begin position="46"/>
        <end position="122"/>
    </location>
</feature>
<feature type="domain" description="Peptidoglycan binding-like" evidence="2">
    <location>
        <begin position="219"/>
        <end position="278"/>
    </location>
</feature>
<dbReference type="EMBL" id="AP026073">
    <property type="protein sequence ID" value="BDM70602.1"/>
    <property type="molecule type" value="Genomic_DNA"/>
</dbReference>
<dbReference type="Gene3D" id="1.10.101.10">
    <property type="entry name" value="PGBD-like superfamily/PGBD"/>
    <property type="match status" value="1"/>
</dbReference>
<evidence type="ECO:0000259" key="2">
    <source>
        <dbReference type="Pfam" id="PF01471"/>
    </source>
</evidence>
<evidence type="ECO:0000259" key="3">
    <source>
        <dbReference type="Pfam" id="PF05257"/>
    </source>
</evidence>